<protein>
    <recommendedName>
        <fullName evidence="8">Steroid 5-alpha reductase C-terminal domain-containing protein</fullName>
    </recommendedName>
</protein>
<dbReference type="Gene3D" id="1.20.120.1630">
    <property type="match status" value="1"/>
</dbReference>
<dbReference type="GO" id="GO:0012505">
    <property type="term" value="C:endomembrane system"/>
    <property type="evidence" value="ECO:0007669"/>
    <property type="project" value="UniProtKB-SubCell"/>
</dbReference>
<dbReference type="InterPro" id="IPR007318">
    <property type="entry name" value="Phopholipid_MeTrfase"/>
</dbReference>
<name>A0A1G2TAG6_9BACT</name>
<evidence type="ECO:0008006" key="8">
    <source>
        <dbReference type="Google" id="ProtNLM"/>
    </source>
</evidence>
<comment type="caution">
    <text evidence="6">The sequence shown here is derived from an EMBL/GenBank/DDBJ whole genome shotgun (WGS) entry which is preliminary data.</text>
</comment>
<evidence type="ECO:0000256" key="3">
    <source>
        <dbReference type="ARBA" id="ARBA00022989"/>
    </source>
</evidence>
<evidence type="ECO:0000313" key="7">
    <source>
        <dbReference type="Proteomes" id="UP000179264"/>
    </source>
</evidence>
<keyword evidence="4 5" id="KW-0472">Membrane</keyword>
<feature type="transmembrane region" description="Helical" evidence="5">
    <location>
        <begin position="66"/>
        <end position="94"/>
    </location>
</feature>
<reference evidence="6 7" key="1">
    <citation type="journal article" date="2016" name="Nat. Commun.">
        <title>Thousands of microbial genomes shed light on interconnected biogeochemical processes in an aquifer system.</title>
        <authorList>
            <person name="Anantharaman K."/>
            <person name="Brown C.T."/>
            <person name="Hug L.A."/>
            <person name="Sharon I."/>
            <person name="Castelle C.J."/>
            <person name="Probst A.J."/>
            <person name="Thomas B.C."/>
            <person name="Singh A."/>
            <person name="Wilkins M.J."/>
            <person name="Karaoz U."/>
            <person name="Brodie E.L."/>
            <person name="Williams K.H."/>
            <person name="Hubbard S.S."/>
            <person name="Banfield J.F."/>
        </authorList>
    </citation>
    <scope>NUCLEOTIDE SEQUENCE [LARGE SCALE GENOMIC DNA]</scope>
</reference>
<comment type="subcellular location">
    <subcellularLocation>
        <location evidence="1">Endomembrane system</location>
        <topology evidence="1">Multi-pass membrane protein</topology>
    </subcellularLocation>
</comment>
<proteinExistence type="predicted"/>
<evidence type="ECO:0000256" key="5">
    <source>
        <dbReference type="SAM" id="Phobius"/>
    </source>
</evidence>
<gene>
    <name evidence="6" type="ORF">A2W58_01650</name>
</gene>
<keyword evidence="2 5" id="KW-0812">Transmembrane</keyword>
<organism evidence="6 7">
    <name type="scientific">Candidatus Zambryskibacteria bacterium RIFCSPHIGHO2_02_38_10.5</name>
    <dbReference type="NCBI Taxonomy" id="1802742"/>
    <lineage>
        <taxon>Bacteria</taxon>
        <taxon>Candidatus Zambryskiibacteriota</taxon>
    </lineage>
</organism>
<accession>A0A1G2TAG6</accession>
<dbReference type="Pfam" id="PF04191">
    <property type="entry name" value="PEMT"/>
    <property type="match status" value="1"/>
</dbReference>
<dbReference type="PANTHER" id="PTHR43847:SF1">
    <property type="entry name" value="BLL3993 PROTEIN"/>
    <property type="match status" value="1"/>
</dbReference>
<evidence type="ECO:0000313" key="6">
    <source>
        <dbReference type="EMBL" id="OHA93611.1"/>
    </source>
</evidence>
<evidence type="ECO:0000256" key="1">
    <source>
        <dbReference type="ARBA" id="ARBA00004127"/>
    </source>
</evidence>
<keyword evidence="3 5" id="KW-1133">Transmembrane helix</keyword>
<evidence type="ECO:0000256" key="4">
    <source>
        <dbReference type="ARBA" id="ARBA00023136"/>
    </source>
</evidence>
<feature type="transmembrane region" description="Helical" evidence="5">
    <location>
        <begin position="12"/>
        <end position="30"/>
    </location>
</feature>
<evidence type="ECO:0000256" key="2">
    <source>
        <dbReference type="ARBA" id="ARBA00022692"/>
    </source>
</evidence>
<dbReference type="AlphaFoldDB" id="A0A1G2TAG6"/>
<dbReference type="EMBL" id="MHVL01000016">
    <property type="protein sequence ID" value="OHA93611.1"/>
    <property type="molecule type" value="Genomic_DNA"/>
</dbReference>
<dbReference type="PANTHER" id="PTHR43847">
    <property type="entry name" value="BLL3993 PROTEIN"/>
    <property type="match status" value="1"/>
</dbReference>
<sequence>MYRKPISVSSPLNIYASAIIVVIGIVLGFWTKRTILSRKTTLVPSGMPSMLITSGPFTFSRNPMHLSYFMIVSGIALYFQTIFSLIISLAYLFYINFKIIPLEEQNLFSKFPQEYQKYYQKVRRWI</sequence>
<dbReference type="Proteomes" id="UP000179264">
    <property type="component" value="Unassembled WGS sequence"/>
</dbReference>
<dbReference type="InterPro" id="IPR052527">
    <property type="entry name" value="Metal_cation-efflux_comp"/>
</dbReference>